<evidence type="ECO:0000256" key="1">
    <source>
        <dbReference type="ARBA" id="ARBA00004229"/>
    </source>
</evidence>
<keyword evidence="4" id="KW-0809">Transit peptide</keyword>
<keyword evidence="8" id="KW-1185">Reference proteome</keyword>
<dbReference type="Gene3D" id="3.30.300.90">
    <property type="entry name" value="BolA-like"/>
    <property type="match status" value="1"/>
</dbReference>
<keyword evidence="3" id="KW-0934">Plastid</keyword>
<evidence type="ECO:0008006" key="9">
    <source>
        <dbReference type="Google" id="ProtNLM"/>
    </source>
</evidence>
<dbReference type="Gramene" id="PUZ76713">
    <property type="protein sequence ID" value="PUZ76713"/>
    <property type="gene ID" value="GQ55_1G312800"/>
</dbReference>
<name>A0A2T7F9F9_9POAL</name>
<evidence type="ECO:0000313" key="7">
    <source>
        <dbReference type="EMBL" id="PUZ76713.1"/>
    </source>
</evidence>
<evidence type="ECO:0000256" key="3">
    <source>
        <dbReference type="ARBA" id="ARBA00022640"/>
    </source>
</evidence>
<dbReference type="InterPro" id="IPR002634">
    <property type="entry name" value="BolA"/>
</dbReference>
<evidence type="ECO:0000256" key="5">
    <source>
        <dbReference type="RuleBase" id="RU003860"/>
    </source>
</evidence>
<dbReference type="GO" id="GO:0009507">
    <property type="term" value="C:chloroplast"/>
    <property type="evidence" value="ECO:0007669"/>
    <property type="project" value="UniProtKB-SubCell"/>
</dbReference>
<keyword evidence="6" id="KW-0812">Transmembrane</keyword>
<evidence type="ECO:0000256" key="6">
    <source>
        <dbReference type="SAM" id="Phobius"/>
    </source>
</evidence>
<sequence length="165" mass="18869">MCFVLFFPFFLIFFFFWNLSHLLGFIFLPRVVPPSPSRRRRRFVAPVAARYQDFSWAVRQTKRMMASRGTSAVLSRAARMRQKLQSALEASALEIEDVSYQHAGHAAVKDNANETHFNIKVVSPKFEGHNLVKRHRMVYDLLSDELNSGLHAISIVAKTPKESGS</sequence>
<dbReference type="Pfam" id="PF01722">
    <property type="entry name" value="BolA"/>
    <property type="match status" value="1"/>
</dbReference>
<evidence type="ECO:0000313" key="8">
    <source>
        <dbReference type="Proteomes" id="UP000244336"/>
    </source>
</evidence>
<keyword evidence="6" id="KW-1133">Transmembrane helix</keyword>
<gene>
    <name evidence="7" type="ORF">GQ55_1G312800</name>
</gene>
<proteinExistence type="inferred from homology"/>
<organism evidence="7 8">
    <name type="scientific">Panicum hallii var. hallii</name>
    <dbReference type="NCBI Taxonomy" id="1504633"/>
    <lineage>
        <taxon>Eukaryota</taxon>
        <taxon>Viridiplantae</taxon>
        <taxon>Streptophyta</taxon>
        <taxon>Embryophyta</taxon>
        <taxon>Tracheophyta</taxon>
        <taxon>Spermatophyta</taxon>
        <taxon>Magnoliopsida</taxon>
        <taxon>Liliopsida</taxon>
        <taxon>Poales</taxon>
        <taxon>Poaceae</taxon>
        <taxon>PACMAD clade</taxon>
        <taxon>Panicoideae</taxon>
        <taxon>Panicodae</taxon>
        <taxon>Paniceae</taxon>
        <taxon>Panicinae</taxon>
        <taxon>Panicum</taxon>
        <taxon>Panicum sect. Panicum</taxon>
    </lineage>
</organism>
<dbReference type="PANTHER" id="PTHR46230:SF6">
    <property type="entry name" value="PROTEIN BOLA1, CHLOROPLASTIC"/>
    <property type="match status" value="1"/>
</dbReference>
<dbReference type="Proteomes" id="UP000244336">
    <property type="component" value="Chromosome 1"/>
</dbReference>
<evidence type="ECO:0000256" key="2">
    <source>
        <dbReference type="ARBA" id="ARBA00022528"/>
    </source>
</evidence>
<feature type="transmembrane region" description="Helical" evidence="6">
    <location>
        <begin position="6"/>
        <end position="32"/>
    </location>
</feature>
<evidence type="ECO:0000256" key="4">
    <source>
        <dbReference type="ARBA" id="ARBA00022946"/>
    </source>
</evidence>
<reference evidence="7 8" key="1">
    <citation type="submission" date="2018-04" db="EMBL/GenBank/DDBJ databases">
        <title>WGS assembly of Panicum hallii var. hallii HAL2.</title>
        <authorList>
            <person name="Lovell J."/>
            <person name="Jenkins J."/>
            <person name="Lowry D."/>
            <person name="Mamidi S."/>
            <person name="Sreedasyam A."/>
            <person name="Weng X."/>
            <person name="Barry K."/>
            <person name="Bonette J."/>
            <person name="Campitelli B."/>
            <person name="Daum C."/>
            <person name="Gordon S."/>
            <person name="Gould B."/>
            <person name="Lipzen A."/>
            <person name="MacQueen A."/>
            <person name="Palacio-Mejia J."/>
            <person name="Plott C."/>
            <person name="Shakirov E."/>
            <person name="Shu S."/>
            <person name="Yoshinaga Y."/>
            <person name="Zane M."/>
            <person name="Rokhsar D."/>
            <person name="Grimwood J."/>
            <person name="Schmutz J."/>
            <person name="Juenger T."/>
        </authorList>
    </citation>
    <scope>NUCLEOTIDE SEQUENCE [LARGE SCALE GENOMIC DNA]</scope>
    <source>
        <strain evidence="8">cv. HAL2</strain>
    </source>
</reference>
<dbReference type="InterPro" id="IPR036065">
    <property type="entry name" value="BolA-like_sf"/>
</dbReference>
<comment type="subcellular location">
    <subcellularLocation>
        <location evidence="1">Plastid</location>
        <location evidence="1">Chloroplast</location>
    </subcellularLocation>
</comment>
<dbReference type="STRING" id="1504633.A0A2T7F9F9"/>
<accession>A0A2T7F9F9</accession>
<dbReference type="PANTHER" id="PTHR46230">
    <property type="match status" value="1"/>
</dbReference>
<dbReference type="OrthoDB" id="411584at2759"/>
<dbReference type="AlphaFoldDB" id="A0A2T7F9F9"/>
<keyword evidence="2" id="KW-0150">Chloroplast</keyword>
<protein>
    <recommendedName>
        <fullName evidence="9">BolA protein</fullName>
    </recommendedName>
</protein>
<dbReference type="GO" id="GO:0016226">
    <property type="term" value="P:iron-sulfur cluster assembly"/>
    <property type="evidence" value="ECO:0007669"/>
    <property type="project" value="TreeGrafter"/>
</dbReference>
<dbReference type="SUPFAM" id="SSF82657">
    <property type="entry name" value="BolA-like"/>
    <property type="match status" value="1"/>
</dbReference>
<keyword evidence="6" id="KW-0472">Membrane</keyword>
<dbReference type="EMBL" id="CM009749">
    <property type="protein sequence ID" value="PUZ76713.1"/>
    <property type="molecule type" value="Genomic_DNA"/>
</dbReference>
<dbReference type="FunFam" id="3.30.300.90:FF:000004">
    <property type="entry name" value="SufE-like protein, chloroplastic"/>
    <property type="match status" value="1"/>
</dbReference>
<comment type="similarity">
    <text evidence="5">Belongs to the BolA/IbaG family.</text>
</comment>